<evidence type="ECO:0000256" key="1">
    <source>
        <dbReference type="ARBA" id="ARBA00000085"/>
    </source>
</evidence>
<dbReference type="InterPro" id="IPR005467">
    <property type="entry name" value="His_kinase_dom"/>
</dbReference>
<evidence type="ECO:0000256" key="7">
    <source>
        <dbReference type="ARBA" id="ARBA00022741"/>
    </source>
</evidence>
<feature type="domain" description="HAMP" evidence="12">
    <location>
        <begin position="301"/>
        <end position="353"/>
    </location>
</feature>
<proteinExistence type="predicted"/>
<keyword evidence="10" id="KW-1133">Transmembrane helix</keyword>
<dbReference type="PANTHER" id="PTHR44936">
    <property type="entry name" value="SENSOR PROTEIN CREC"/>
    <property type="match status" value="1"/>
</dbReference>
<dbReference type="InterPro" id="IPR036890">
    <property type="entry name" value="HATPase_C_sf"/>
</dbReference>
<dbReference type="SUPFAM" id="SSF55874">
    <property type="entry name" value="ATPase domain of HSP90 chaperone/DNA topoisomerase II/histidine kinase"/>
    <property type="match status" value="1"/>
</dbReference>
<keyword evidence="7" id="KW-0547">Nucleotide-binding</keyword>
<evidence type="ECO:0000259" key="11">
    <source>
        <dbReference type="PROSITE" id="PS50109"/>
    </source>
</evidence>
<feature type="transmembrane region" description="Helical" evidence="10">
    <location>
        <begin position="12"/>
        <end position="33"/>
    </location>
</feature>
<keyword evidence="6" id="KW-0808">Transferase</keyword>
<dbReference type="SMART" id="SM00388">
    <property type="entry name" value="HisKA"/>
    <property type="match status" value="1"/>
</dbReference>
<dbReference type="CDD" id="cd00075">
    <property type="entry name" value="HATPase"/>
    <property type="match status" value="1"/>
</dbReference>
<dbReference type="SMART" id="SM00387">
    <property type="entry name" value="HATPase_c"/>
    <property type="match status" value="1"/>
</dbReference>
<dbReference type="EMBL" id="FNVA01000001">
    <property type="protein sequence ID" value="SEF77507.1"/>
    <property type="molecule type" value="Genomic_DNA"/>
</dbReference>
<dbReference type="InterPro" id="IPR036097">
    <property type="entry name" value="HisK_dim/P_sf"/>
</dbReference>
<dbReference type="GO" id="GO:0000155">
    <property type="term" value="F:phosphorelay sensor kinase activity"/>
    <property type="evidence" value="ECO:0007669"/>
    <property type="project" value="InterPro"/>
</dbReference>
<gene>
    <name evidence="13" type="ORF">SAMN05421819_1147</name>
</gene>
<dbReference type="PROSITE" id="PS50885">
    <property type="entry name" value="HAMP"/>
    <property type="match status" value="1"/>
</dbReference>
<keyword evidence="9" id="KW-0067">ATP-binding</keyword>
<dbReference type="InterPro" id="IPR003660">
    <property type="entry name" value="HAMP_dom"/>
</dbReference>
<keyword evidence="10" id="KW-0472">Membrane</keyword>
<evidence type="ECO:0000256" key="9">
    <source>
        <dbReference type="ARBA" id="ARBA00022840"/>
    </source>
</evidence>
<dbReference type="Gene3D" id="6.10.340.10">
    <property type="match status" value="1"/>
</dbReference>
<organism evidence="13 14">
    <name type="scientific">Bryocella elongata</name>
    <dbReference type="NCBI Taxonomy" id="863522"/>
    <lineage>
        <taxon>Bacteria</taxon>
        <taxon>Pseudomonadati</taxon>
        <taxon>Acidobacteriota</taxon>
        <taxon>Terriglobia</taxon>
        <taxon>Terriglobales</taxon>
        <taxon>Acidobacteriaceae</taxon>
        <taxon>Bryocella</taxon>
    </lineage>
</organism>
<dbReference type="GO" id="GO:0005524">
    <property type="term" value="F:ATP binding"/>
    <property type="evidence" value="ECO:0007669"/>
    <property type="project" value="UniProtKB-KW"/>
</dbReference>
<comment type="catalytic activity">
    <reaction evidence="1">
        <text>ATP + protein L-histidine = ADP + protein N-phospho-L-histidine.</text>
        <dbReference type="EC" id="2.7.13.3"/>
    </reaction>
</comment>
<dbReference type="InterPro" id="IPR003661">
    <property type="entry name" value="HisK_dim/P_dom"/>
</dbReference>
<evidence type="ECO:0000256" key="10">
    <source>
        <dbReference type="SAM" id="Phobius"/>
    </source>
</evidence>
<dbReference type="Pfam" id="PF00512">
    <property type="entry name" value="HisKA"/>
    <property type="match status" value="1"/>
</dbReference>
<dbReference type="AlphaFoldDB" id="A0A1H5UTH1"/>
<dbReference type="Gene3D" id="3.30.565.10">
    <property type="entry name" value="Histidine kinase-like ATPase, C-terminal domain"/>
    <property type="match status" value="1"/>
</dbReference>
<dbReference type="InterPro" id="IPR003594">
    <property type="entry name" value="HATPase_dom"/>
</dbReference>
<dbReference type="InterPro" id="IPR004358">
    <property type="entry name" value="Sig_transdc_His_kin-like_C"/>
</dbReference>
<feature type="domain" description="Histidine kinase" evidence="11">
    <location>
        <begin position="370"/>
        <end position="590"/>
    </location>
</feature>
<dbReference type="CDD" id="cd00082">
    <property type="entry name" value="HisKA"/>
    <property type="match status" value="1"/>
</dbReference>
<dbReference type="SUPFAM" id="SSF47384">
    <property type="entry name" value="Homodimeric domain of signal transducing histidine kinase"/>
    <property type="match status" value="1"/>
</dbReference>
<evidence type="ECO:0000259" key="12">
    <source>
        <dbReference type="PROSITE" id="PS50885"/>
    </source>
</evidence>
<accession>A0A1H5UTH1</accession>
<dbReference type="PANTHER" id="PTHR44936:SF10">
    <property type="entry name" value="SENSOR PROTEIN RSTB"/>
    <property type="match status" value="1"/>
</dbReference>
<evidence type="ECO:0000256" key="5">
    <source>
        <dbReference type="ARBA" id="ARBA00022553"/>
    </source>
</evidence>
<dbReference type="OrthoDB" id="102628at2"/>
<dbReference type="Proteomes" id="UP000236728">
    <property type="component" value="Unassembled WGS sequence"/>
</dbReference>
<dbReference type="SMART" id="SM00304">
    <property type="entry name" value="HAMP"/>
    <property type="match status" value="1"/>
</dbReference>
<protein>
    <recommendedName>
        <fullName evidence="3">histidine kinase</fullName>
        <ecNumber evidence="3">2.7.13.3</ecNumber>
    </recommendedName>
</protein>
<dbReference type="GO" id="GO:0005886">
    <property type="term" value="C:plasma membrane"/>
    <property type="evidence" value="ECO:0007669"/>
    <property type="project" value="UniProtKB-SubCell"/>
</dbReference>
<dbReference type="PROSITE" id="PS50109">
    <property type="entry name" value="HIS_KIN"/>
    <property type="match status" value="1"/>
</dbReference>
<sequence length="606" mass="65184">MSRGRLGIRQSLFFVLLAIVVAMTSLFLVLAGFTVNRQVARTSLAEMAHSRDTFQAIEQQRQDLLLRQTALLSEMPSLKALMTTHDQPTIVDAGKTFWETSGSDIFALMRPDGTLLAVYSHGHSIALDDCAAALGRSRDIPYQTTLIFSSGHLFEVATEPISFAAGEERRVLGYVSSGYELNDHLARMIERSPAGQVVFATSERVIASTLDEAEARRLSRAVMAGLTRGERTNPVKLGNDSYMTSSLLLQGATDTTPSIYLVLLQSDKEQTALLRQLNVGILAIGLSLLLVGGGMALALAGTVTRPLDALLQSTRQMGRGETIAPVPATGPQELRELRESFEKMHAAVLSSQAKLIEGERQATIGRLASSISHDLRHYLSPIYANAEFLSSSTLSLEERTELLGEITESARGMTELLDAILTFGRTGIAVQLAPDSITAAVQRALAMIQPHPDARGVAVEAGEFCELTGVIDGKELQRAVYNLLLNACQAARRSSFPPAIGVVLQQEVDENGNAVAAIRIRDNGEGVREEIALRLFEPFVSAGKESGIGLGLAIVKRIVEAHGGAAGMRRIEDGASGWQTEFFLLIPSDPSLAAVVEREASLGVTP</sequence>
<evidence type="ECO:0000256" key="3">
    <source>
        <dbReference type="ARBA" id="ARBA00012438"/>
    </source>
</evidence>
<dbReference type="CDD" id="cd06225">
    <property type="entry name" value="HAMP"/>
    <property type="match status" value="1"/>
</dbReference>
<keyword evidence="10" id="KW-0812">Transmembrane</keyword>
<evidence type="ECO:0000256" key="4">
    <source>
        <dbReference type="ARBA" id="ARBA00022475"/>
    </source>
</evidence>
<evidence type="ECO:0000313" key="14">
    <source>
        <dbReference type="Proteomes" id="UP000236728"/>
    </source>
</evidence>
<keyword evidence="14" id="KW-1185">Reference proteome</keyword>
<dbReference type="RefSeq" id="WP_103931961.1">
    <property type="nucleotide sequence ID" value="NZ_FNVA01000001.1"/>
</dbReference>
<dbReference type="Gene3D" id="1.10.287.130">
    <property type="match status" value="1"/>
</dbReference>
<dbReference type="Pfam" id="PF02518">
    <property type="entry name" value="HATPase_c"/>
    <property type="match status" value="1"/>
</dbReference>
<dbReference type="EC" id="2.7.13.3" evidence="3"/>
<evidence type="ECO:0000256" key="6">
    <source>
        <dbReference type="ARBA" id="ARBA00022679"/>
    </source>
</evidence>
<comment type="subcellular location">
    <subcellularLocation>
        <location evidence="2">Cell membrane</location>
        <topology evidence="2">Multi-pass membrane protein</topology>
    </subcellularLocation>
</comment>
<name>A0A1H5UTH1_9BACT</name>
<keyword evidence="8 13" id="KW-0418">Kinase</keyword>
<keyword evidence="5" id="KW-0597">Phosphoprotein</keyword>
<keyword evidence="4" id="KW-1003">Cell membrane</keyword>
<dbReference type="InterPro" id="IPR050980">
    <property type="entry name" value="2C_sensor_his_kinase"/>
</dbReference>
<evidence type="ECO:0000313" key="13">
    <source>
        <dbReference type="EMBL" id="SEF77507.1"/>
    </source>
</evidence>
<dbReference type="PRINTS" id="PR00344">
    <property type="entry name" value="BCTRLSENSOR"/>
</dbReference>
<dbReference type="Pfam" id="PF00672">
    <property type="entry name" value="HAMP"/>
    <property type="match status" value="1"/>
</dbReference>
<reference evidence="13 14" key="1">
    <citation type="submission" date="2016-10" db="EMBL/GenBank/DDBJ databases">
        <authorList>
            <person name="de Groot N.N."/>
        </authorList>
    </citation>
    <scope>NUCLEOTIDE SEQUENCE [LARGE SCALE GENOMIC DNA]</scope>
    <source>
        <strain evidence="13 14">DSM 22489</strain>
    </source>
</reference>
<evidence type="ECO:0000256" key="2">
    <source>
        <dbReference type="ARBA" id="ARBA00004651"/>
    </source>
</evidence>
<evidence type="ECO:0000256" key="8">
    <source>
        <dbReference type="ARBA" id="ARBA00022777"/>
    </source>
</evidence>